<dbReference type="InterPro" id="IPR036890">
    <property type="entry name" value="HATPase_C_sf"/>
</dbReference>
<dbReference type="Gene3D" id="3.30.565.10">
    <property type="entry name" value="Histidine kinase-like ATPase, C-terminal domain"/>
    <property type="match status" value="1"/>
</dbReference>
<dbReference type="EMBL" id="AP025739">
    <property type="protein sequence ID" value="BDI33885.1"/>
    <property type="molecule type" value="Genomic_DNA"/>
</dbReference>
<feature type="domain" description="Histidine kinase/HSP90-like ATPase" evidence="1">
    <location>
        <begin position="298"/>
        <end position="411"/>
    </location>
</feature>
<accession>A0A402CZT4</accession>
<dbReference type="SUPFAM" id="SSF55874">
    <property type="entry name" value="ATPase domain of HSP90 chaperone/DNA topoisomerase II/histidine kinase"/>
    <property type="match status" value="1"/>
</dbReference>
<organism evidence="2 3">
    <name type="scientific">Capsulimonas corticalis</name>
    <dbReference type="NCBI Taxonomy" id="2219043"/>
    <lineage>
        <taxon>Bacteria</taxon>
        <taxon>Bacillati</taxon>
        <taxon>Armatimonadota</taxon>
        <taxon>Armatimonadia</taxon>
        <taxon>Capsulimonadales</taxon>
        <taxon>Capsulimonadaceae</taxon>
        <taxon>Capsulimonas</taxon>
    </lineage>
</organism>
<sequence length="429" mass="47409">MTFDRSAQPAYNAGPGLPQRLLPWIMPVFVLVVAYCLLGLSLTEQLSHAEIMKRCVLVDPNRARIWSVGNVEIGLAYFGVFFGMVFYFLRMYSRSRQHLWDLALALVYLVGSFALDYFCVQTFHPFMALLVGDAAVMTFTVMVSRQTWFQRLLGVFVPIIFLTCAVGHFLEGLSYWQLTYNVNTPWTMVTADVGFAVLVNASRFPAFIRGEDVVAELAIVKTRAEELQIEIDARKEAEEARAKSEKLRLAAEARMRTFLSDVLASVTEGKLRLIDDASGLPPKLPAACDPILLTISSDMRVLRDAAKQAALARGFSDLRWQNLVTGVSEAAMNAIVHAGGGESHVCADPDKTVQIWITDTGKGIAVDNLPRATLERGWTTAGSLGHGFWLMLQTIDRVYLLTGPSGTTLVLEQDSVAPLPAWATDDLRV</sequence>
<evidence type="ECO:0000313" key="2">
    <source>
        <dbReference type="EMBL" id="BDI33885.1"/>
    </source>
</evidence>
<evidence type="ECO:0000259" key="1">
    <source>
        <dbReference type="Pfam" id="PF13581"/>
    </source>
</evidence>
<dbReference type="InterPro" id="IPR003594">
    <property type="entry name" value="HATPase_dom"/>
</dbReference>
<dbReference type="Proteomes" id="UP000287394">
    <property type="component" value="Chromosome"/>
</dbReference>
<name>A0A402CZT4_9BACT</name>
<dbReference type="RefSeq" id="WP_165864373.1">
    <property type="nucleotide sequence ID" value="NZ_AP025739.1"/>
</dbReference>
<evidence type="ECO:0000313" key="3">
    <source>
        <dbReference type="Proteomes" id="UP000287394"/>
    </source>
</evidence>
<protein>
    <recommendedName>
        <fullName evidence="1">Histidine kinase/HSP90-like ATPase domain-containing protein</fullName>
    </recommendedName>
</protein>
<proteinExistence type="predicted"/>
<keyword evidence="3" id="KW-1185">Reference proteome</keyword>
<dbReference type="KEGG" id="ccot:CCAX7_59360"/>
<gene>
    <name evidence="2" type="ORF">CCAX7_59360</name>
</gene>
<dbReference type="AlphaFoldDB" id="A0A402CZT4"/>
<reference evidence="2 3" key="1">
    <citation type="journal article" date="2019" name="Int. J. Syst. Evol. Microbiol.">
        <title>Capsulimonas corticalis gen. nov., sp. nov., an aerobic capsulated bacterium, of a novel bacterial order, Capsulimonadales ord. nov., of the class Armatimonadia of the phylum Armatimonadetes.</title>
        <authorList>
            <person name="Li J."/>
            <person name="Kudo C."/>
            <person name="Tonouchi A."/>
        </authorList>
    </citation>
    <scope>NUCLEOTIDE SEQUENCE [LARGE SCALE GENOMIC DNA]</scope>
    <source>
        <strain evidence="2 3">AX-7</strain>
    </source>
</reference>
<dbReference type="Pfam" id="PF13581">
    <property type="entry name" value="HATPase_c_2"/>
    <property type="match status" value="1"/>
</dbReference>